<keyword evidence="1" id="KW-0472">Membrane</keyword>
<gene>
    <name evidence="2" type="ORF">JR316_009121</name>
</gene>
<feature type="transmembrane region" description="Helical" evidence="1">
    <location>
        <begin position="169"/>
        <end position="187"/>
    </location>
</feature>
<keyword evidence="1" id="KW-1133">Transmembrane helix</keyword>
<accession>A0A8H7XT66</accession>
<sequence length="214" mass="23457">MIVTASIPAADSSDAESVRTLVPVQRVPPWVPTLTICSHITSTVALAYAIQDSVNLSYQYLPNAFVPTVLAYTLSLPFHIAILLLKWLERHKTESIMSFTPATPRYIAYSVLLVAFWVASVAVCSINLHTASKPNWFFCSDDNPACIQLKMTIDNPPVKAYATPLASELASSVTLVLSIAITTRLFMYHRQLLKKSRSAAGHDGSMALEPKGYT</sequence>
<feature type="transmembrane region" description="Helical" evidence="1">
    <location>
        <begin position="64"/>
        <end position="85"/>
    </location>
</feature>
<comment type="caution">
    <text evidence="2">The sequence shown here is derived from an EMBL/GenBank/DDBJ whole genome shotgun (WGS) entry which is preliminary data.</text>
</comment>
<dbReference type="EMBL" id="JAFIQS010000009">
    <property type="protein sequence ID" value="KAG5165541.1"/>
    <property type="molecule type" value="Genomic_DNA"/>
</dbReference>
<name>A0A8H7XT66_PSICU</name>
<protein>
    <submittedName>
        <fullName evidence="2">Uncharacterized protein</fullName>
    </submittedName>
</protein>
<organism evidence="2">
    <name type="scientific">Psilocybe cubensis</name>
    <name type="common">Psychedelic mushroom</name>
    <name type="synonym">Stropharia cubensis</name>
    <dbReference type="NCBI Taxonomy" id="181762"/>
    <lineage>
        <taxon>Eukaryota</taxon>
        <taxon>Fungi</taxon>
        <taxon>Dikarya</taxon>
        <taxon>Basidiomycota</taxon>
        <taxon>Agaricomycotina</taxon>
        <taxon>Agaricomycetes</taxon>
        <taxon>Agaricomycetidae</taxon>
        <taxon>Agaricales</taxon>
        <taxon>Agaricineae</taxon>
        <taxon>Strophariaceae</taxon>
        <taxon>Psilocybe</taxon>
    </lineage>
</organism>
<keyword evidence="1" id="KW-0812">Transmembrane</keyword>
<dbReference type="AlphaFoldDB" id="A0A8H7XT66"/>
<feature type="transmembrane region" description="Helical" evidence="1">
    <location>
        <begin position="106"/>
        <end position="128"/>
    </location>
</feature>
<evidence type="ECO:0000256" key="1">
    <source>
        <dbReference type="SAM" id="Phobius"/>
    </source>
</evidence>
<reference evidence="2" key="1">
    <citation type="submission" date="2021-02" db="EMBL/GenBank/DDBJ databases">
        <title>Psilocybe cubensis genome.</title>
        <authorList>
            <person name="Mckernan K.J."/>
            <person name="Crawford S."/>
            <person name="Trippe A."/>
            <person name="Kane L.T."/>
            <person name="Mclaughlin S."/>
        </authorList>
    </citation>
    <scope>NUCLEOTIDE SEQUENCE [LARGE SCALE GENOMIC DNA]</scope>
    <source>
        <strain evidence="2">MGC-MH-2018</strain>
    </source>
</reference>
<dbReference type="OrthoDB" id="3032457at2759"/>
<evidence type="ECO:0000313" key="2">
    <source>
        <dbReference type="EMBL" id="KAG5165541.1"/>
    </source>
</evidence>
<proteinExistence type="predicted"/>